<keyword evidence="19" id="KW-1185">Reference proteome</keyword>
<dbReference type="Pfam" id="PF00282">
    <property type="entry name" value="Pyridoxal_deC"/>
    <property type="match status" value="1"/>
</dbReference>
<comment type="pathway">
    <text evidence="3">Lipid metabolism; sphingolipid metabolism.</text>
</comment>
<comment type="cofactor">
    <cofactor evidence="1 16 17">
        <name>pyridoxal 5'-phosphate</name>
        <dbReference type="ChEBI" id="CHEBI:597326"/>
    </cofactor>
</comment>
<protein>
    <recommendedName>
        <fullName evidence="14">sphinganine-1-phosphate aldolase</fullName>
        <ecNumber evidence="14">4.1.2.27</ecNumber>
    </recommendedName>
    <alternativeName>
        <fullName evidence="15">Sphingosine-1-phosphate aldolase</fullName>
    </alternativeName>
</protein>
<feature type="modified residue" description="N6-(pyridoxal phosphate)lysine" evidence="16">
    <location>
        <position position="361"/>
    </location>
</feature>
<dbReference type="AlphaFoldDB" id="A0A165V3U9"/>
<sequence length="561" mass="61532">MSFVIQKFTGGLSTGSSQRLVSFDNVKTLLFFYFVWTNSLKFYRHLCARGVVSTVTDSYKWVVQQVIFIALRMPQMKKKVETEMAKAKIQIEGMLVPQGPNVIRHLSLPAQGKTTEWITQEMERMDSEMGNEVNWRVGKLSGAVYHGGPDMEQILVAAFQRYCVSNPLHPDVFPAIRKMEAEIVAMCLRMYNNPDGAGTTTSGGTESIVMAVKTHREWAKAEKGITEPEMIVPASAHAAFDKAANYFKIKLHSIPVDSVTRQVDLKRVRRAINGNTIMLVGSAINFPDGNIDPIPELGALAKKHNIGLHVDCCLGSFVMPFLEEAGFGEFPDFTASGEKKKVPLFDFRVPGVTSISCDTHKYGFAPKGSSVVMYRNAELRRHQYYVNPEWMGGVYASPSLAGSRPGSLIAGTWAAMQYMGRDGYLASANSIVACARKIGHAITETIPELYVLGNPPASVIAFASRSPEVNVLEVGDKMSKRGWHLNGLMNPAAVHIACTLLTVPIVDTFIADLKDSVKEAKMQPSGQGSMVTVYGLGNSSAVGPRMVNRLATTFLDTLYKA</sequence>
<evidence type="ECO:0000256" key="3">
    <source>
        <dbReference type="ARBA" id="ARBA00004760"/>
    </source>
</evidence>
<evidence type="ECO:0000256" key="1">
    <source>
        <dbReference type="ARBA" id="ARBA00001933"/>
    </source>
</evidence>
<evidence type="ECO:0000256" key="10">
    <source>
        <dbReference type="ARBA" id="ARBA00023098"/>
    </source>
</evidence>
<evidence type="ECO:0000313" key="19">
    <source>
        <dbReference type="Proteomes" id="UP000076761"/>
    </source>
</evidence>
<keyword evidence="8" id="KW-0746">Sphingolipid metabolism</keyword>
<keyword evidence="11" id="KW-0472">Membrane</keyword>
<dbReference type="Gene3D" id="6.10.140.2150">
    <property type="match status" value="1"/>
</dbReference>
<dbReference type="InterPro" id="IPR015422">
    <property type="entry name" value="PyrdxlP-dep_Trfase_small"/>
</dbReference>
<evidence type="ECO:0000256" key="5">
    <source>
        <dbReference type="ARBA" id="ARBA00022692"/>
    </source>
</evidence>
<keyword evidence="6" id="KW-0256">Endoplasmic reticulum</keyword>
<dbReference type="SUPFAM" id="SSF53383">
    <property type="entry name" value="PLP-dependent transferases"/>
    <property type="match status" value="1"/>
</dbReference>
<dbReference type="InterPro" id="IPR002129">
    <property type="entry name" value="PyrdxlP-dep_de-COase"/>
</dbReference>
<comment type="subcellular location">
    <subcellularLocation>
        <location evidence="2">Endoplasmic reticulum membrane</location>
        <topology evidence="2">Single-pass membrane protein</topology>
    </subcellularLocation>
</comment>
<comment type="pathway">
    <text evidence="4">Sphingolipid metabolism.</text>
</comment>
<dbReference type="STRING" id="1314782.A0A165V3U9"/>
<dbReference type="GO" id="GO:0030170">
    <property type="term" value="F:pyridoxal phosphate binding"/>
    <property type="evidence" value="ECO:0007669"/>
    <property type="project" value="InterPro"/>
</dbReference>
<dbReference type="GO" id="GO:0005789">
    <property type="term" value="C:endoplasmic reticulum membrane"/>
    <property type="evidence" value="ECO:0007669"/>
    <property type="project" value="UniProtKB-SubCell"/>
</dbReference>
<dbReference type="GO" id="GO:0016740">
    <property type="term" value="F:transferase activity"/>
    <property type="evidence" value="ECO:0007669"/>
    <property type="project" value="UniProtKB-KW"/>
</dbReference>
<dbReference type="GO" id="GO:0008117">
    <property type="term" value="F:sphinganine-1-phosphate aldolase activity"/>
    <property type="evidence" value="ECO:0007669"/>
    <property type="project" value="UniProtKB-EC"/>
</dbReference>
<evidence type="ECO:0000256" key="14">
    <source>
        <dbReference type="ARBA" id="ARBA00038965"/>
    </source>
</evidence>
<evidence type="ECO:0000256" key="6">
    <source>
        <dbReference type="ARBA" id="ARBA00022824"/>
    </source>
</evidence>
<evidence type="ECO:0000256" key="2">
    <source>
        <dbReference type="ARBA" id="ARBA00004389"/>
    </source>
</evidence>
<evidence type="ECO:0000256" key="7">
    <source>
        <dbReference type="ARBA" id="ARBA00022898"/>
    </source>
</evidence>
<evidence type="ECO:0000256" key="9">
    <source>
        <dbReference type="ARBA" id="ARBA00022989"/>
    </source>
</evidence>
<name>A0A165V3U9_9AGAM</name>
<organism evidence="18 19">
    <name type="scientific">Neolentinus lepideus HHB14362 ss-1</name>
    <dbReference type="NCBI Taxonomy" id="1314782"/>
    <lineage>
        <taxon>Eukaryota</taxon>
        <taxon>Fungi</taxon>
        <taxon>Dikarya</taxon>
        <taxon>Basidiomycota</taxon>
        <taxon>Agaricomycotina</taxon>
        <taxon>Agaricomycetes</taxon>
        <taxon>Gloeophyllales</taxon>
        <taxon>Gloeophyllaceae</taxon>
        <taxon>Neolentinus</taxon>
    </lineage>
</organism>
<dbReference type="EC" id="4.1.2.27" evidence="14"/>
<keyword evidence="7 16" id="KW-0663">Pyridoxal phosphate</keyword>
<dbReference type="Gene3D" id="3.90.1150.10">
    <property type="entry name" value="Aspartate Aminotransferase, domain 1"/>
    <property type="match status" value="1"/>
</dbReference>
<keyword evidence="9" id="KW-1133">Transmembrane helix</keyword>
<evidence type="ECO:0000256" key="13">
    <source>
        <dbReference type="ARBA" id="ARBA00038302"/>
    </source>
</evidence>
<dbReference type="PANTHER" id="PTHR42735">
    <property type="match status" value="1"/>
</dbReference>
<evidence type="ECO:0000256" key="4">
    <source>
        <dbReference type="ARBA" id="ARBA00004991"/>
    </source>
</evidence>
<evidence type="ECO:0000256" key="12">
    <source>
        <dbReference type="ARBA" id="ARBA00023239"/>
    </source>
</evidence>
<dbReference type="GO" id="GO:0030149">
    <property type="term" value="P:sphingolipid catabolic process"/>
    <property type="evidence" value="ECO:0007669"/>
    <property type="project" value="TreeGrafter"/>
</dbReference>
<accession>A0A165V3U9</accession>
<dbReference type="InterPro" id="IPR050477">
    <property type="entry name" value="GrpII_AminoAcid_Decarb"/>
</dbReference>
<evidence type="ECO:0000256" key="17">
    <source>
        <dbReference type="RuleBase" id="RU000382"/>
    </source>
</evidence>
<dbReference type="EMBL" id="KV425555">
    <property type="protein sequence ID" value="KZT29117.1"/>
    <property type="molecule type" value="Genomic_DNA"/>
</dbReference>
<dbReference type="InterPro" id="IPR015424">
    <property type="entry name" value="PyrdxlP-dep_Trfase"/>
</dbReference>
<dbReference type="GO" id="GO:0019752">
    <property type="term" value="P:carboxylic acid metabolic process"/>
    <property type="evidence" value="ECO:0007669"/>
    <property type="project" value="InterPro"/>
</dbReference>
<comment type="similarity">
    <text evidence="13">Belongs to the group II decarboxylase family. Sphingosine-1-phosphate lyase subfamily.</text>
</comment>
<evidence type="ECO:0000313" key="18">
    <source>
        <dbReference type="EMBL" id="KZT29117.1"/>
    </source>
</evidence>
<keyword evidence="10" id="KW-0443">Lipid metabolism</keyword>
<dbReference type="OrthoDB" id="10254570at2759"/>
<evidence type="ECO:0000256" key="15">
    <source>
        <dbReference type="ARBA" id="ARBA00042568"/>
    </source>
</evidence>
<evidence type="ECO:0000256" key="11">
    <source>
        <dbReference type="ARBA" id="ARBA00023136"/>
    </source>
</evidence>
<keyword evidence="18" id="KW-0808">Transferase</keyword>
<proteinExistence type="inferred from homology"/>
<dbReference type="Gene3D" id="3.40.640.10">
    <property type="entry name" value="Type I PLP-dependent aspartate aminotransferase-like (Major domain)"/>
    <property type="match status" value="1"/>
</dbReference>
<dbReference type="PANTHER" id="PTHR42735:SF6">
    <property type="entry name" value="SPHINGOSINE-1-PHOSPHATE LYASE 1"/>
    <property type="match status" value="1"/>
</dbReference>
<reference evidence="18 19" key="1">
    <citation type="journal article" date="2016" name="Mol. Biol. Evol.">
        <title>Comparative Genomics of Early-Diverging Mushroom-Forming Fungi Provides Insights into the Origins of Lignocellulose Decay Capabilities.</title>
        <authorList>
            <person name="Nagy L.G."/>
            <person name="Riley R."/>
            <person name="Tritt A."/>
            <person name="Adam C."/>
            <person name="Daum C."/>
            <person name="Floudas D."/>
            <person name="Sun H."/>
            <person name="Yadav J.S."/>
            <person name="Pangilinan J."/>
            <person name="Larsson K.H."/>
            <person name="Matsuura K."/>
            <person name="Barry K."/>
            <person name="Labutti K."/>
            <person name="Kuo R."/>
            <person name="Ohm R.A."/>
            <person name="Bhattacharya S.S."/>
            <person name="Shirouzu T."/>
            <person name="Yoshinaga Y."/>
            <person name="Martin F.M."/>
            <person name="Grigoriev I.V."/>
            <person name="Hibbett D.S."/>
        </authorList>
    </citation>
    <scope>NUCLEOTIDE SEQUENCE [LARGE SCALE GENOMIC DNA]</scope>
    <source>
        <strain evidence="18 19">HHB14362 ss-1</strain>
    </source>
</reference>
<keyword evidence="12 17" id="KW-0456">Lyase</keyword>
<gene>
    <name evidence="18" type="ORF">NEOLEDRAFT_1128687</name>
</gene>
<dbReference type="InterPro" id="IPR015421">
    <property type="entry name" value="PyrdxlP-dep_Trfase_major"/>
</dbReference>
<evidence type="ECO:0000256" key="8">
    <source>
        <dbReference type="ARBA" id="ARBA00022919"/>
    </source>
</evidence>
<dbReference type="FunFam" id="3.40.640.10:FF:000020">
    <property type="entry name" value="sphingosine-1-phosphate lyase 1"/>
    <property type="match status" value="1"/>
</dbReference>
<keyword evidence="5" id="KW-0812">Transmembrane</keyword>
<dbReference type="Proteomes" id="UP000076761">
    <property type="component" value="Unassembled WGS sequence"/>
</dbReference>
<evidence type="ECO:0000256" key="16">
    <source>
        <dbReference type="PIRSR" id="PIRSR602129-50"/>
    </source>
</evidence>
<dbReference type="InParanoid" id="A0A165V3U9"/>